<dbReference type="AlphaFoldDB" id="A0A0E9TPU3"/>
<name>A0A0E9TPU3_ANGAN</name>
<accession>A0A0E9TPU3</accession>
<proteinExistence type="predicted"/>
<reference evidence="1" key="2">
    <citation type="journal article" date="2015" name="Fish Shellfish Immunol.">
        <title>Early steps in the European eel (Anguilla anguilla)-Vibrio vulnificus interaction in the gills: Role of the RtxA13 toxin.</title>
        <authorList>
            <person name="Callol A."/>
            <person name="Pajuelo D."/>
            <person name="Ebbesson L."/>
            <person name="Teles M."/>
            <person name="MacKenzie S."/>
            <person name="Amaro C."/>
        </authorList>
    </citation>
    <scope>NUCLEOTIDE SEQUENCE</scope>
</reference>
<organism evidence="1">
    <name type="scientific">Anguilla anguilla</name>
    <name type="common">European freshwater eel</name>
    <name type="synonym">Muraena anguilla</name>
    <dbReference type="NCBI Taxonomy" id="7936"/>
    <lineage>
        <taxon>Eukaryota</taxon>
        <taxon>Metazoa</taxon>
        <taxon>Chordata</taxon>
        <taxon>Craniata</taxon>
        <taxon>Vertebrata</taxon>
        <taxon>Euteleostomi</taxon>
        <taxon>Actinopterygii</taxon>
        <taxon>Neopterygii</taxon>
        <taxon>Teleostei</taxon>
        <taxon>Anguilliformes</taxon>
        <taxon>Anguillidae</taxon>
        <taxon>Anguilla</taxon>
    </lineage>
</organism>
<dbReference type="EMBL" id="GBXM01053687">
    <property type="protein sequence ID" value="JAH54890.1"/>
    <property type="molecule type" value="Transcribed_RNA"/>
</dbReference>
<sequence>MIMNVLKMHQWYHHHGNHPLKICQP</sequence>
<protein>
    <submittedName>
        <fullName evidence="1">Uncharacterized protein</fullName>
    </submittedName>
</protein>
<reference evidence="1" key="1">
    <citation type="submission" date="2014-11" db="EMBL/GenBank/DDBJ databases">
        <authorList>
            <person name="Amaro Gonzalez C."/>
        </authorList>
    </citation>
    <scope>NUCLEOTIDE SEQUENCE</scope>
</reference>
<evidence type="ECO:0000313" key="1">
    <source>
        <dbReference type="EMBL" id="JAH54890.1"/>
    </source>
</evidence>